<proteinExistence type="predicted"/>
<feature type="repeat" description="ANK" evidence="3">
    <location>
        <begin position="69"/>
        <end position="101"/>
    </location>
</feature>
<evidence type="ECO:0000256" key="3">
    <source>
        <dbReference type="PROSITE-ProRule" id="PRU00023"/>
    </source>
</evidence>
<accession>A0A5E4Q0A2</accession>
<keyword evidence="2 3" id="KW-0040">ANK repeat</keyword>
<protein>
    <submittedName>
        <fullName evidence="4">Uncharacterized protein</fullName>
    </submittedName>
</protein>
<dbReference type="SUPFAM" id="SSF48403">
    <property type="entry name" value="Ankyrin repeat"/>
    <property type="match status" value="1"/>
</dbReference>
<keyword evidence="5" id="KW-1185">Reference proteome</keyword>
<name>A0A5E4Q0A2_9NEOP</name>
<evidence type="ECO:0000313" key="4">
    <source>
        <dbReference type="EMBL" id="VVC90979.1"/>
    </source>
</evidence>
<feature type="repeat" description="ANK" evidence="3">
    <location>
        <begin position="135"/>
        <end position="167"/>
    </location>
</feature>
<dbReference type="PROSITE" id="PS50297">
    <property type="entry name" value="ANK_REP_REGION"/>
    <property type="match status" value="3"/>
</dbReference>
<dbReference type="Pfam" id="PF12796">
    <property type="entry name" value="Ank_2"/>
    <property type="match status" value="2"/>
</dbReference>
<dbReference type="GO" id="GO:0045944">
    <property type="term" value="P:positive regulation of transcription by RNA polymerase II"/>
    <property type="evidence" value="ECO:0007669"/>
    <property type="project" value="TreeGrafter"/>
</dbReference>
<dbReference type="SMART" id="SM00248">
    <property type="entry name" value="ANK"/>
    <property type="match status" value="3"/>
</dbReference>
<feature type="repeat" description="ANK" evidence="3">
    <location>
        <begin position="102"/>
        <end position="134"/>
    </location>
</feature>
<evidence type="ECO:0000313" key="5">
    <source>
        <dbReference type="Proteomes" id="UP000324832"/>
    </source>
</evidence>
<dbReference type="PRINTS" id="PR01415">
    <property type="entry name" value="ANKYRIN"/>
</dbReference>
<dbReference type="GO" id="GO:0000976">
    <property type="term" value="F:transcription cis-regulatory region binding"/>
    <property type="evidence" value="ECO:0007669"/>
    <property type="project" value="TreeGrafter"/>
</dbReference>
<dbReference type="InterPro" id="IPR002110">
    <property type="entry name" value="Ankyrin_rpt"/>
</dbReference>
<keyword evidence="1" id="KW-0677">Repeat</keyword>
<dbReference type="GO" id="GO:0005634">
    <property type="term" value="C:nucleus"/>
    <property type="evidence" value="ECO:0007669"/>
    <property type="project" value="TreeGrafter"/>
</dbReference>
<gene>
    <name evidence="4" type="ORF">LSINAPIS_LOCUS3771</name>
</gene>
<dbReference type="EMBL" id="FZQP02000915">
    <property type="protein sequence ID" value="VVC90979.1"/>
    <property type="molecule type" value="Genomic_DNA"/>
</dbReference>
<dbReference type="PANTHER" id="PTHR24193">
    <property type="entry name" value="ANKYRIN REPEAT PROTEIN"/>
    <property type="match status" value="1"/>
</dbReference>
<evidence type="ECO:0000256" key="1">
    <source>
        <dbReference type="ARBA" id="ARBA00022737"/>
    </source>
</evidence>
<dbReference type="InterPro" id="IPR050663">
    <property type="entry name" value="Ankyrin-SOCS_Box"/>
</dbReference>
<dbReference type="PROSITE" id="PS50088">
    <property type="entry name" value="ANK_REPEAT"/>
    <property type="match status" value="3"/>
</dbReference>
<dbReference type="InterPro" id="IPR036770">
    <property type="entry name" value="Ankyrin_rpt-contain_sf"/>
</dbReference>
<dbReference type="Gene3D" id="1.25.40.20">
    <property type="entry name" value="Ankyrin repeat-containing domain"/>
    <property type="match status" value="1"/>
</dbReference>
<dbReference type="Proteomes" id="UP000324832">
    <property type="component" value="Unassembled WGS sequence"/>
</dbReference>
<dbReference type="PANTHER" id="PTHR24193:SF121">
    <property type="entry name" value="ADA2A-CONTAINING COMPLEX COMPONENT 3, ISOFORM D"/>
    <property type="match status" value="1"/>
</dbReference>
<organism evidence="4 5">
    <name type="scientific">Leptidea sinapis</name>
    <dbReference type="NCBI Taxonomy" id="189913"/>
    <lineage>
        <taxon>Eukaryota</taxon>
        <taxon>Metazoa</taxon>
        <taxon>Ecdysozoa</taxon>
        <taxon>Arthropoda</taxon>
        <taxon>Hexapoda</taxon>
        <taxon>Insecta</taxon>
        <taxon>Pterygota</taxon>
        <taxon>Neoptera</taxon>
        <taxon>Endopterygota</taxon>
        <taxon>Lepidoptera</taxon>
        <taxon>Glossata</taxon>
        <taxon>Ditrysia</taxon>
        <taxon>Papilionoidea</taxon>
        <taxon>Pieridae</taxon>
        <taxon>Dismorphiinae</taxon>
        <taxon>Leptidea</taxon>
    </lineage>
</organism>
<reference evidence="4 5" key="1">
    <citation type="submission" date="2017-07" db="EMBL/GenBank/DDBJ databases">
        <authorList>
            <person name="Talla V."/>
            <person name="Backstrom N."/>
        </authorList>
    </citation>
    <scope>NUCLEOTIDE SEQUENCE [LARGE SCALE GENOMIC DNA]</scope>
</reference>
<dbReference type="AlphaFoldDB" id="A0A5E4Q0A2"/>
<sequence>MRAHSSKMNTNDVHSCAISSQSLQQTQCRVQPSVAVELGRQLLLASRTGDTELIMELMAKGAPFATDWMGTSPLHFAASNNHEETCAVLLRAGVSRDARTKVERTPLHMAAYAGHAGVITLLLSHGALVDCRDMLEMTPLHWASVRGHEDAARALLQAGADPRVLCRFRKSPAALAALIPEIKVSEETKEDEAPAAASTTTEVLI</sequence>
<evidence type="ECO:0000256" key="2">
    <source>
        <dbReference type="ARBA" id="ARBA00023043"/>
    </source>
</evidence>